<protein>
    <submittedName>
        <fullName evidence="1">Uncharacterized protein</fullName>
    </submittedName>
</protein>
<sequence length="202" mass="23536">MSSATAKDMKIEINLHIHLIAIALPKKIINNIEEIGVCITAIPEGNKQNFIIEKKKSHYIFSMHITNLTKQVNMAFREKNGNTDNPILAATTIILNDFSKFPSEGFISGIINTEIKIIDIYYPLQKQIEEEEKNKNKKNYKHLTRKVLGQMQMQLSYSSSNVSNQKMNSVKIQKHKKNEKIEKRVKFEEFERIQKERKLYLL</sequence>
<name>A0ABR2L7I8_9EUKA</name>
<reference evidence="1 2" key="1">
    <citation type="submission" date="2024-04" db="EMBL/GenBank/DDBJ databases">
        <title>Tritrichomonas musculus Genome.</title>
        <authorList>
            <person name="Alves-Ferreira E."/>
            <person name="Grigg M."/>
            <person name="Lorenzi H."/>
            <person name="Galac M."/>
        </authorList>
    </citation>
    <scope>NUCLEOTIDE SEQUENCE [LARGE SCALE GENOMIC DNA]</scope>
    <source>
        <strain evidence="1 2">EAF2021</strain>
    </source>
</reference>
<evidence type="ECO:0000313" key="2">
    <source>
        <dbReference type="Proteomes" id="UP001470230"/>
    </source>
</evidence>
<accession>A0ABR2L7I8</accession>
<evidence type="ECO:0000313" key="1">
    <source>
        <dbReference type="EMBL" id="KAK8899308.1"/>
    </source>
</evidence>
<dbReference type="Proteomes" id="UP001470230">
    <property type="component" value="Unassembled WGS sequence"/>
</dbReference>
<gene>
    <name evidence="1" type="ORF">M9Y10_001621</name>
</gene>
<keyword evidence="2" id="KW-1185">Reference proteome</keyword>
<comment type="caution">
    <text evidence="1">The sequence shown here is derived from an EMBL/GenBank/DDBJ whole genome shotgun (WGS) entry which is preliminary data.</text>
</comment>
<dbReference type="EMBL" id="JAPFFF010000001">
    <property type="protein sequence ID" value="KAK8899308.1"/>
    <property type="molecule type" value="Genomic_DNA"/>
</dbReference>
<proteinExistence type="predicted"/>
<organism evidence="1 2">
    <name type="scientific">Tritrichomonas musculus</name>
    <dbReference type="NCBI Taxonomy" id="1915356"/>
    <lineage>
        <taxon>Eukaryota</taxon>
        <taxon>Metamonada</taxon>
        <taxon>Parabasalia</taxon>
        <taxon>Tritrichomonadida</taxon>
        <taxon>Tritrichomonadidae</taxon>
        <taxon>Tritrichomonas</taxon>
    </lineage>
</organism>